<dbReference type="InterPro" id="IPR017732">
    <property type="entry name" value="T4/T6SS_DotU"/>
</dbReference>
<keyword evidence="1" id="KW-1133">Transmembrane helix</keyword>
<evidence type="ECO:0000313" key="3">
    <source>
        <dbReference type="EMBL" id="XCN73053.1"/>
    </source>
</evidence>
<organism evidence="3">
    <name type="scientific">Candidatus Electrothrix aestuarii</name>
    <dbReference type="NCBI Taxonomy" id="3062594"/>
    <lineage>
        <taxon>Bacteria</taxon>
        <taxon>Pseudomonadati</taxon>
        <taxon>Thermodesulfobacteriota</taxon>
        <taxon>Desulfobulbia</taxon>
        <taxon>Desulfobulbales</taxon>
        <taxon>Desulfobulbaceae</taxon>
        <taxon>Candidatus Electrothrix</taxon>
    </lineage>
</organism>
<dbReference type="PANTHER" id="PTHR38033:SF1">
    <property type="entry name" value="DOTU FAMILY TYPE IV_VI SECRETION SYSTEM PROTEIN"/>
    <property type="match status" value="1"/>
</dbReference>
<dbReference type="KEGG" id="eaj:Q3M24_22725"/>
<feature type="transmembrane region" description="Helical" evidence="1">
    <location>
        <begin position="183"/>
        <end position="204"/>
    </location>
</feature>
<evidence type="ECO:0000259" key="2">
    <source>
        <dbReference type="Pfam" id="PF09850"/>
    </source>
</evidence>
<protein>
    <submittedName>
        <fullName evidence="3">DotU family type IV/VI secretion system protein</fullName>
    </submittedName>
</protein>
<feature type="domain" description="Type IV / VI secretion system DotU" evidence="2">
    <location>
        <begin position="3"/>
        <end position="201"/>
    </location>
</feature>
<dbReference type="NCBIfam" id="TIGR03349">
    <property type="entry name" value="IV_VI_DotU"/>
    <property type="match status" value="1"/>
</dbReference>
<dbReference type="EMBL" id="CP159373">
    <property type="protein sequence ID" value="XCN73053.1"/>
    <property type="molecule type" value="Genomic_DNA"/>
</dbReference>
<evidence type="ECO:0000256" key="1">
    <source>
        <dbReference type="SAM" id="Phobius"/>
    </source>
</evidence>
<proteinExistence type="predicted"/>
<keyword evidence="1" id="KW-0812">Transmembrane</keyword>
<keyword evidence="1" id="KW-0472">Membrane</keyword>
<dbReference type="PANTHER" id="PTHR38033">
    <property type="entry name" value="MEMBRANE PROTEIN-RELATED"/>
    <property type="match status" value="1"/>
</dbReference>
<sequence length="214" mass="24721">MRLVDCFCDLFALVLSLPENQEQDLDAQQTQETFLTLVEEARQCARERGYNQQQFEEALFAVTVWVDETILCSDLPFVTTWSTYQLQLHFFGINNGGDQFYDRLDALDRQNTQLLEVFAYCLALGFHGRLYGDTAALEERRAELNNRLYGDSAPSDKLFPASYRSGTSKHGYIPPKIYALRTLVLFLLPLSILIGIYFIFFYRLDIHMQSILRG</sequence>
<reference evidence="3" key="1">
    <citation type="journal article" date="2024" name="Syst. Appl. Microbiol.">
        <title>First single-strain enrichments of Electrothrix cable bacteria, description of E. aestuarii sp. nov. and E. rattekaaiensis sp. nov., and proposal of a cable bacteria taxonomy following the rules of the SeqCode.</title>
        <authorList>
            <person name="Plum-Jensen L.E."/>
            <person name="Schramm A."/>
            <person name="Marshall I.P.G."/>
        </authorList>
    </citation>
    <scope>NUCLEOTIDE SEQUENCE</scope>
    <source>
        <strain evidence="3">Rat1</strain>
    </source>
</reference>
<gene>
    <name evidence="3" type="ORF">Q3M24_22725</name>
</gene>
<dbReference type="Pfam" id="PF09850">
    <property type="entry name" value="DotU"/>
    <property type="match status" value="1"/>
</dbReference>
<dbReference type="Gene3D" id="1.25.40.590">
    <property type="entry name" value="Type IV / VI secretion system, DotU"/>
    <property type="match status" value="1"/>
</dbReference>
<dbReference type="InterPro" id="IPR038522">
    <property type="entry name" value="T4/T6SS_DotU_sf"/>
</dbReference>
<name>A0AAU8LW18_9BACT</name>
<reference evidence="3" key="2">
    <citation type="submission" date="2024-06" db="EMBL/GenBank/DDBJ databases">
        <authorList>
            <person name="Plum-Jensen L.E."/>
            <person name="Schramm A."/>
            <person name="Marshall I.P.G."/>
        </authorList>
    </citation>
    <scope>NUCLEOTIDE SEQUENCE</scope>
    <source>
        <strain evidence="3">Rat1</strain>
    </source>
</reference>
<accession>A0AAU8LW18</accession>
<dbReference type="AlphaFoldDB" id="A0AAU8LW18"/>